<evidence type="ECO:0000256" key="4">
    <source>
        <dbReference type="ARBA" id="ARBA00023154"/>
    </source>
</evidence>
<dbReference type="EMBL" id="CP005990">
    <property type="protein sequence ID" value="AGY91055.1"/>
    <property type="molecule type" value="Genomic_DNA"/>
</dbReference>
<reference evidence="8 9" key="1">
    <citation type="journal article" date="2013" name="BMC Genomics">
        <title>Genomes of "Spiribacter", a streamlined, successful halophilic bacterium.</title>
        <authorList>
            <person name="Lopez-Perez M."/>
            <person name="Ghai R."/>
            <person name="Leon M.J."/>
            <person name="Rodriguez-Olmos A."/>
            <person name="Copa-Patino J.L."/>
            <person name="Soliveri J."/>
            <person name="Sanchez-Porro C."/>
            <person name="Ventosa A."/>
            <person name="Rodriguez-Valera F."/>
        </authorList>
    </citation>
    <scope>NUCLEOTIDE SEQUENCE [LARGE SCALE GENOMIC DNA]</scope>
    <source>
        <strain evidence="8 9">UAH-SP71</strain>
    </source>
</reference>
<comment type="subunit">
    <text evidence="6">Homodimer.</text>
</comment>
<organism evidence="8 9">
    <name type="scientific">Spiribacter curvatus</name>
    <dbReference type="NCBI Taxonomy" id="1335757"/>
    <lineage>
        <taxon>Bacteria</taxon>
        <taxon>Pseudomonadati</taxon>
        <taxon>Pseudomonadota</taxon>
        <taxon>Gammaproteobacteria</taxon>
        <taxon>Chromatiales</taxon>
        <taxon>Ectothiorhodospiraceae</taxon>
        <taxon>Spiribacter</taxon>
    </lineage>
</organism>
<feature type="active site" description="Proton donor" evidence="6">
    <location>
        <position position="75"/>
    </location>
</feature>
<dbReference type="HOGENOM" id="CLU_053306_1_1_6"/>
<feature type="site" description="Could be important to modulate the pK values of the two catalytic cysteine residues" evidence="6">
    <location>
        <position position="161"/>
    </location>
</feature>
<dbReference type="eggNOG" id="COG0253">
    <property type="taxonomic scope" value="Bacteria"/>
</dbReference>
<dbReference type="Proteomes" id="UP000017640">
    <property type="component" value="Chromosome"/>
</dbReference>
<dbReference type="PANTHER" id="PTHR31689:SF0">
    <property type="entry name" value="DIAMINOPIMELATE EPIMERASE"/>
    <property type="match status" value="1"/>
</dbReference>
<accession>U5T0W0</accession>
<gene>
    <name evidence="6" type="primary">dapF</name>
    <name evidence="8" type="ORF">SPICUR_00130</name>
</gene>
<name>U5T0W0_9GAMM</name>
<protein>
    <recommendedName>
        <fullName evidence="6 7">Diaminopimelate epimerase</fullName>
        <shortName evidence="6">DAP epimerase</shortName>
        <ecNumber evidence="6 7">5.1.1.7</ecNumber>
    </recommendedName>
    <alternativeName>
        <fullName evidence="6">PLP-independent amino acid racemase</fullName>
    </alternativeName>
</protein>
<dbReference type="STRING" id="1335757.SPICUR_00130"/>
<dbReference type="SUPFAM" id="SSF54506">
    <property type="entry name" value="Diaminopimelate epimerase-like"/>
    <property type="match status" value="1"/>
</dbReference>
<dbReference type="PANTHER" id="PTHR31689">
    <property type="entry name" value="DIAMINOPIMELATE EPIMERASE, CHLOROPLASTIC"/>
    <property type="match status" value="1"/>
</dbReference>
<dbReference type="NCBIfam" id="TIGR00652">
    <property type="entry name" value="DapF"/>
    <property type="match status" value="1"/>
</dbReference>
<sequence>MTLAFTKMQGLGNDFVVFDAVNQSLDPTPAWIRHIADRRYGIGCDQVLVAETARHSAADFRYRIWNADGQEVEHCGNGVRCLARFLHDQGLHRADHVTLETDAGLTRVERVDDDQVRVDMGPPVLDPAAIPFKATSRRVGYELTVAGTAYEIAAVSMGNPHAILRVDDIETAPVATLGPRLESHPRFPNRVNAGFLAVLSRDRGDLRVYERGVGETPACGTGACAAAVAGMLNDWFDPTVTLALTGGELVIHWQGEGQPVWMTGPAETVFEGRLVTGAT</sequence>
<dbReference type="AlphaFoldDB" id="U5T0W0"/>
<feature type="binding site" evidence="6">
    <location>
        <begin position="220"/>
        <end position="221"/>
    </location>
    <ligand>
        <name>substrate</name>
    </ligand>
</feature>
<feature type="binding site" evidence="6">
    <location>
        <position position="159"/>
    </location>
    <ligand>
        <name>substrate</name>
    </ligand>
</feature>
<dbReference type="KEGG" id="spiu:SPICUR_00130"/>
<keyword evidence="5 6" id="KW-0413">Isomerase</keyword>
<dbReference type="GO" id="GO:0005829">
    <property type="term" value="C:cytosol"/>
    <property type="evidence" value="ECO:0007669"/>
    <property type="project" value="TreeGrafter"/>
</dbReference>
<dbReference type="GO" id="GO:0009089">
    <property type="term" value="P:lysine biosynthetic process via diaminopimelate"/>
    <property type="evidence" value="ECO:0007669"/>
    <property type="project" value="UniProtKB-UniRule"/>
</dbReference>
<evidence type="ECO:0000256" key="2">
    <source>
        <dbReference type="ARBA" id="ARBA00022490"/>
    </source>
</evidence>
<feature type="binding site" evidence="6">
    <location>
        <begin position="210"/>
        <end position="211"/>
    </location>
    <ligand>
        <name>substrate</name>
    </ligand>
</feature>
<comment type="subcellular location">
    <subcellularLocation>
        <location evidence="6">Cytoplasm</location>
    </subcellularLocation>
</comment>
<feature type="site" description="Could be important to modulate the pK values of the two catalytic cysteine residues" evidence="6">
    <location>
        <position position="210"/>
    </location>
</feature>
<dbReference type="HAMAP" id="MF_00197">
    <property type="entry name" value="DAP_epimerase"/>
    <property type="match status" value="1"/>
</dbReference>
<dbReference type="EC" id="5.1.1.7" evidence="6 7"/>
<comment type="pathway">
    <text evidence="6">Amino-acid biosynthesis; L-lysine biosynthesis via DAP pathway; DL-2,6-diaminopimelate from LL-2,6-diaminopimelate: step 1/1.</text>
</comment>
<evidence type="ECO:0000256" key="5">
    <source>
        <dbReference type="ARBA" id="ARBA00023235"/>
    </source>
</evidence>
<dbReference type="Gene3D" id="3.10.310.10">
    <property type="entry name" value="Diaminopimelate Epimerase, Chain A, domain 1"/>
    <property type="match status" value="2"/>
</dbReference>
<dbReference type="GO" id="GO:0008837">
    <property type="term" value="F:diaminopimelate epimerase activity"/>
    <property type="evidence" value="ECO:0007669"/>
    <property type="project" value="UniProtKB-UniRule"/>
</dbReference>
<keyword evidence="3 6" id="KW-0028">Amino-acid biosynthesis</keyword>
<evidence type="ECO:0000256" key="6">
    <source>
        <dbReference type="HAMAP-Rule" id="MF_00197"/>
    </source>
</evidence>
<feature type="binding site" evidence="6">
    <location>
        <begin position="76"/>
        <end position="77"/>
    </location>
    <ligand>
        <name>substrate</name>
    </ligand>
</feature>
<keyword evidence="4 6" id="KW-0457">Lysine biosynthesis</keyword>
<keyword evidence="2 6" id="KW-0963">Cytoplasm</keyword>
<feature type="active site" description="Proton acceptor" evidence="6">
    <location>
        <position position="219"/>
    </location>
</feature>
<dbReference type="UniPathway" id="UPA00034">
    <property type="reaction ID" value="UER00025"/>
</dbReference>
<evidence type="ECO:0000313" key="9">
    <source>
        <dbReference type="Proteomes" id="UP000017640"/>
    </source>
</evidence>
<feature type="site" description="Important for dimerization" evidence="6">
    <location>
        <position position="270"/>
    </location>
</feature>
<feature type="binding site" evidence="6">
    <location>
        <position position="13"/>
    </location>
    <ligand>
        <name>substrate</name>
    </ligand>
</feature>
<evidence type="ECO:0000313" key="8">
    <source>
        <dbReference type="EMBL" id="AGY91055.1"/>
    </source>
</evidence>
<feature type="binding site" evidence="6">
    <location>
        <position position="192"/>
    </location>
    <ligand>
        <name>substrate</name>
    </ligand>
</feature>
<dbReference type="RefSeq" id="WP_023364786.1">
    <property type="nucleotide sequence ID" value="NC_022664.1"/>
</dbReference>
<comment type="function">
    <text evidence="6">Catalyzes the stereoinversion of LL-2,6-diaminopimelate (L,L-DAP) to meso-diaminopimelate (meso-DAP), a precursor of L-lysine and an essential component of the bacterial peptidoglycan.</text>
</comment>
<keyword evidence="9" id="KW-1185">Reference proteome</keyword>
<evidence type="ECO:0000256" key="7">
    <source>
        <dbReference type="NCBIfam" id="TIGR00652"/>
    </source>
</evidence>
<proteinExistence type="inferred from homology"/>
<dbReference type="PATRIC" id="fig|1335757.3.peg.26"/>
<feature type="binding site" evidence="6">
    <location>
        <position position="46"/>
    </location>
    <ligand>
        <name>substrate</name>
    </ligand>
</feature>
<dbReference type="OrthoDB" id="9805408at2"/>
<feature type="binding site" evidence="6">
    <location>
        <position position="66"/>
    </location>
    <ligand>
        <name>substrate</name>
    </ligand>
</feature>
<comment type="catalytic activity">
    <reaction evidence="6">
        <text>(2S,6S)-2,6-diaminopimelate = meso-2,6-diaminopimelate</text>
        <dbReference type="Rhea" id="RHEA:15393"/>
        <dbReference type="ChEBI" id="CHEBI:57609"/>
        <dbReference type="ChEBI" id="CHEBI:57791"/>
        <dbReference type="EC" id="5.1.1.7"/>
    </reaction>
</comment>
<dbReference type="Pfam" id="PF01678">
    <property type="entry name" value="DAP_epimerase"/>
    <property type="match status" value="2"/>
</dbReference>
<evidence type="ECO:0000256" key="3">
    <source>
        <dbReference type="ARBA" id="ARBA00022605"/>
    </source>
</evidence>
<comment type="similarity">
    <text evidence="1 6">Belongs to the diaminopimelate epimerase family.</text>
</comment>
<evidence type="ECO:0000256" key="1">
    <source>
        <dbReference type="ARBA" id="ARBA00010219"/>
    </source>
</evidence>
<dbReference type="FunFam" id="3.10.310.10:FF:000001">
    <property type="entry name" value="Diaminopimelate epimerase"/>
    <property type="match status" value="1"/>
</dbReference>
<dbReference type="InterPro" id="IPR001653">
    <property type="entry name" value="DAP_epimerase_DapF"/>
</dbReference>